<dbReference type="Pfam" id="PF13385">
    <property type="entry name" value="Laminin_G_3"/>
    <property type="match status" value="1"/>
</dbReference>
<dbReference type="SUPFAM" id="SSF49899">
    <property type="entry name" value="Concanavalin A-like lectins/glucanases"/>
    <property type="match status" value="1"/>
</dbReference>
<comment type="caution">
    <text evidence="1">The sequence shown here is derived from an EMBL/GenBank/DDBJ whole genome shotgun (WGS) entry which is preliminary data.</text>
</comment>
<dbReference type="EMBL" id="LAZR01067004">
    <property type="protein sequence ID" value="KKK52465.1"/>
    <property type="molecule type" value="Genomic_DNA"/>
</dbReference>
<protein>
    <recommendedName>
        <fullName evidence="2">LamG-like jellyroll fold domain-containing protein</fullName>
    </recommendedName>
</protein>
<sequence>TTDFVNVPDSEAFDISSAITVACWAKSDLADLPGGSFYTLVAKFSRDDNKREWALFLSEQEQVRLRVTEDGTQGAGQWWDWTADDAIIPNEWRHYAFTFNAGVFVIYVDGVAVSATDAQTNTGSSFYNDNVPVTIGARYNDYATNEKEYFFDGDIDEVRIYNTALTARQIKDLYIGGTGFRGRYQSGYRRNYRARYK</sequence>
<organism evidence="1">
    <name type="scientific">marine sediment metagenome</name>
    <dbReference type="NCBI Taxonomy" id="412755"/>
    <lineage>
        <taxon>unclassified sequences</taxon>
        <taxon>metagenomes</taxon>
        <taxon>ecological metagenomes</taxon>
    </lineage>
</organism>
<proteinExistence type="predicted"/>
<dbReference type="AlphaFoldDB" id="A0A0F8WVL8"/>
<dbReference type="Gene3D" id="2.60.120.200">
    <property type="match status" value="1"/>
</dbReference>
<evidence type="ECO:0008006" key="2">
    <source>
        <dbReference type="Google" id="ProtNLM"/>
    </source>
</evidence>
<feature type="non-terminal residue" evidence="1">
    <location>
        <position position="1"/>
    </location>
</feature>
<accession>A0A0F8WVL8</accession>
<dbReference type="InterPro" id="IPR013320">
    <property type="entry name" value="ConA-like_dom_sf"/>
</dbReference>
<name>A0A0F8WVL8_9ZZZZ</name>
<gene>
    <name evidence="1" type="ORF">LCGC14_3104640</name>
</gene>
<evidence type="ECO:0000313" key="1">
    <source>
        <dbReference type="EMBL" id="KKK52465.1"/>
    </source>
</evidence>
<reference evidence="1" key="1">
    <citation type="journal article" date="2015" name="Nature">
        <title>Complex archaea that bridge the gap between prokaryotes and eukaryotes.</title>
        <authorList>
            <person name="Spang A."/>
            <person name="Saw J.H."/>
            <person name="Jorgensen S.L."/>
            <person name="Zaremba-Niedzwiedzka K."/>
            <person name="Martijn J."/>
            <person name="Lind A.E."/>
            <person name="van Eijk R."/>
            <person name="Schleper C."/>
            <person name="Guy L."/>
            <person name="Ettema T.J."/>
        </authorList>
    </citation>
    <scope>NUCLEOTIDE SEQUENCE</scope>
</reference>